<feature type="domain" description="MADF" evidence="2">
    <location>
        <begin position="19"/>
        <end position="121"/>
    </location>
</feature>
<organism evidence="3 4">
    <name type="scientific">Ancylostoma caninum</name>
    <name type="common">Dog hookworm</name>
    <dbReference type="NCBI Taxonomy" id="29170"/>
    <lineage>
        <taxon>Eukaryota</taxon>
        <taxon>Metazoa</taxon>
        <taxon>Ecdysozoa</taxon>
        <taxon>Nematoda</taxon>
        <taxon>Chromadorea</taxon>
        <taxon>Rhabditida</taxon>
        <taxon>Rhabditina</taxon>
        <taxon>Rhabditomorpha</taxon>
        <taxon>Strongyloidea</taxon>
        <taxon>Ancylostomatidae</taxon>
        <taxon>Ancylostomatinae</taxon>
        <taxon>Ancylostoma</taxon>
    </lineage>
</organism>
<feature type="region of interest" description="Disordered" evidence="1">
    <location>
        <begin position="184"/>
        <end position="215"/>
    </location>
</feature>
<dbReference type="InterPro" id="IPR006578">
    <property type="entry name" value="MADF-dom"/>
</dbReference>
<sequence length="296" mass="34082">MGRLKLTPELAFSDEERHFLAALIQMYPCIWNECDPNYRDYQSRVQAWNVIIDEFAKTFGREVTQQQMHKQYKNLRDVYMKKSRELKALISAGEDLNGATATKIFSWPFYHELEYLSSASGQGEVPAASLMVEDDPLFDVESSQGHVDDKSQIEKVVRLYFLGERGPQRVQIILQAEDNFVPSTPGSEVGAAASSRPRRGRKRRAVRERENSSSETEYQVLEEVRNILKESAPQVKQERVPDSFDAMGSHLANRLRKLNSLDPLRCEEIRLKIDLLHVDISRAILEIQRKRPNSKE</sequence>
<gene>
    <name evidence="3" type="ORF">ANCCAN_08695</name>
</gene>
<name>A0A368GPU3_ANCCA</name>
<feature type="compositionally biased region" description="Basic residues" evidence="1">
    <location>
        <begin position="196"/>
        <end position="206"/>
    </location>
</feature>
<proteinExistence type="predicted"/>
<dbReference type="EMBL" id="JOJR01000105">
    <property type="protein sequence ID" value="RCN45299.1"/>
    <property type="molecule type" value="Genomic_DNA"/>
</dbReference>
<reference evidence="3 4" key="1">
    <citation type="submission" date="2014-10" db="EMBL/GenBank/DDBJ databases">
        <title>Draft genome of the hookworm Ancylostoma caninum.</title>
        <authorList>
            <person name="Mitreva M."/>
        </authorList>
    </citation>
    <scope>NUCLEOTIDE SEQUENCE [LARGE SCALE GENOMIC DNA]</scope>
    <source>
        <strain evidence="3 4">Baltimore</strain>
    </source>
</reference>
<dbReference type="PANTHER" id="PTHR21505:SF12">
    <property type="entry name" value="MADF DOMAIN-CONTAINING PROTEIN-RELATED"/>
    <property type="match status" value="1"/>
</dbReference>
<dbReference type="Proteomes" id="UP000252519">
    <property type="component" value="Unassembled WGS sequence"/>
</dbReference>
<evidence type="ECO:0000256" key="1">
    <source>
        <dbReference type="SAM" id="MobiDB-lite"/>
    </source>
</evidence>
<dbReference type="Pfam" id="PF10545">
    <property type="entry name" value="MADF_DNA_bdg"/>
    <property type="match status" value="1"/>
</dbReference>
<dbReference type="AlphaFoldDB" id="A0A368GPU3"/>
<evidence type="ECO:0000259" key="2">
    <source>
        <dbReference type="PROSITE" id="PS51029"/>
    </source>
</evidence>
<accession>A0A368GPU3</accession>
<evidence type="ECO:0000313" key="4">
    <source>
        <dbReference type="Proteomes" id="UP000252519"/>
    </source>
</evidence>
<dbReference type="SMART" id="SM00595">
    <property type="entry name" value="MADF"/>
    <property type="match status" value="1"/>
</dbReference>
<keyword evidence="4" id="KW-1185">Reference proteome</keyword>
<dbReference type="OrthoDB" id="5850805at2759"/>
<protein>
    <recommendedName>
        <fullName evidence="2">MADF domain-containing protein</fullName>
    </recommendedName>
</protein>
<dbReference type="PANTHER" id="PTHR21505">
    <property type="entry name" value="MADF DOMAIN-CONTAINING PROTEIN-RELATED"/>
    <property type="match status" value="1"/>
</dbReference>
<dbReference type="PROSITE" id="PS51029">
    <property type="entry name" value="MADF"/>
    <property type="match status" value="1"/>
</dbReference>
<comment type="caution">
    <text evidence="3">The sequence shown here is derived from an EMBL/GenBank/DDBJ whole genome shotgun (WGS) entry which is preliminary data.</text>
</comment>
<evidence type="ECO:0000313" key="3">
    <source>
        <dbReference type="EMBL" id="RCN45299.1"/>
    </source>
</evidence>